<gene>
    <name evidence="1" type="ORF">M9H77_23381</name>
</gene>
<protein>
    <submittedName>
        <fullName evidence="1">Uncharacterized protein</fullName>
    </submittedName>
</protein>
<comment type="caution">
    <text evidence="1">The sequence shown here is derived from an EMBL/GenBank/DDBJ whole genome shotgun (WGS) entry which is preliminary data.</text>
</comment>
<name>A0ACC0AX94_CATRO</name>
<evidence type="ECO:0000313" key="2">
    <source>
        <dbReference type="Proteomes" id="UP001060085"/>
    </source>
</evidence>
<dbReference type="EMBL" id="CM044705">
    <property type="protein sequence ID" value="KAI5664058.1"/>
    <property type="molecule type" value="Genomic_DNA"/>
</dbReference>
<reference evidence="2" key="1">
    <citation type="journal article" date="2023" name="Nat. Plants">
        <title>Single-cell RNA sequencing provides a high-resolution roadmap for understanding the multicellular compartmentation of specialized metabolism.</title>
        <authorList>
            <person name="Sun S."/>
            <person name="Shen X."/>
            <person name="Li Y."/>
            <person name="Li Y."/>
            <person name="Wang S."/>
            <person name="Li R."/>
            <person name="Zhang H."/>
            <person name="Shen G."/>
            <person name="Guo B."/>
            <person name="Wei J."/>
            <person name="Xu J."/>
            <person name="St-Pierre B."/>
            <person name="Chen S."/>
            <person name="Sun C."/>
        </authorList>
    </citation>
    <scope>NUCLEOTIDE SEQUENCE [LARGE SCALE GENOMIC DNA]</scope>
</reference>
<sequence length="97" mass="10985">MPSSIVGLHPLLARRPRRTLIGMMDSASFEKEKSRGRDMKEKRLFTDHVEDLQLDSTRVQAVTFTAKSFAPEVENKIPSVLARISGGLLMIDLLVFW</sequence>
<keyword evidence="2" id="KW-1185">Reference proteome</keyword>
<evidence type="ECO:0000313" key="1">
    <source>
        <dbReference type="EMBL" id="KAI5664058.1"/>
    </source>
</evidence>
<dbReference type="Proteomes" id="UP001060085">
    <property type="component" value="Linkage Group LG05"/>
</dbReference>
<organism evidence="1 2">
    <name type="scientific">Catharanthus roseus</name>
    <name type="common">Madagascar periwinkle</name>
    <name type="synonym">Vinca rosea</name>
    <dbReference type="NCBI Taxonomy" id="4058"/>
    <lineage>
        <taxon>Eukaryota</taxon>
        <taxon>Viridiplantae</taxon>
        <taxon>Streptophyta</taxon>
        <taxon>Embryophyta</taxon>
        <taxon>Tracheophyta</taxon>
        <taxon>Spermatophyta</taxon>
        <taxon>Magnoliopsida</taxon>
        <taxon>eudicotyledons</taxon>
        <taxon>Gunneridae</taxon>
        <taxon>Pentapetalae</taxon>
        <taxon>asterids</taxon>
        <taxon>lamiids</taxon>
        <taxon>Gentianales</taxon>
        <taxon>Apocynaceae</taxon>
        <taxon>Rauvolfioideae</taxon>
        <taxon>Vinceae</taxon>
        <taxon>Catharanthinae</taxon>
        <taxon>Catharanthus</taxon>
    </lineage>
</organism>
<proteinExistence type="predicted"/>
<accession>A0ACC0AX94</accession>